<feature type="compositionally biased region" description="Basic and acidic residues" evidence="1">
    <location>
        <begin position="385"/>
        <end position="399"/>
    </location>
</feature>
<proteinExistence type="predicted"/>
<keyword evidence="3" id="KW-1185">Reference proteome</keyword>
<dbReference type="AlphaFoldDB" id="A0A9P4NDP2"/>
<dbReference type="Proteomes" id="UP000800235">
    <property type="component" value="Unassembled WGS sequence"/>
</dbReference>
<evidence type="ECO:0000313" key="2">
    <source>
        <dbReference type="EMBL" id="KAF2414444.1"/>
    </source>
</evidence>
<sequence length="529" mass="58614">MLVERLDRVAVDVVPGNGAGTYSTQSREIAPDRGPGCATSTACGYELTESGLVDLVQQQRPEDGVELPETRPVAPLGSRLKSGHDLGAEPFQRFLIGASRTAPAIEPPMLFEDLGEILLGDRLRGRPRALSDLPTMPLEPDPDQPAREWQMRKQIRVRAALSKARGSRASKVISGSGLPCSPGPSALEYDDGATCSWRRAPPHACLRSTVSRNGSSTVHDRAPAIWLRRGPSRHTGNFDLFGHQKKIDLPQGKRPFNMKYSYALRIEYISRIATNELSSLMMDQARISTRQRFGMWKLDVSSHYSCINFRRKTDRDDFLEVFETENEEFLTRHGLVLVSANTSPSPNKHRSSRRRDALRPLVAEHRGMHALNGGGSGTGPTSRLPDADARDQQRADRLGLPRIHRRTAEAGALGPGPLQARQNPVADHRPLELREDGDHAKERPTGRRRRVERLRMAIEADAACLHLGQETDEVLERASEATDRPDRDEVELPTRDPTQQSVEARSPVSALRAADSLVRVDGHDRPAQP</sequence>
<protein>
    <submittedName>
        <fullName evidence="2">Uncharacterized protein</fullName>
    </submittedName>
</protein>
<feature type="compositionally biased region" description="Basic and acidic residues" evidence="1">
    <location>
        <begin position="518"/>
        <end position="529"/>
    </location>
</feature>
<feature type="region of interest" description="Disordered" evidence="1">
    <location>
        <begin position="61"/>
        <end position="82"/>
    </location>
</feature>
<accession>A0A9P4NDP2</accession>
<feature type="region of interest" description="Disordered" evidence="1">
    <location>
        <begin position="428"/>
        <end position="450"/>
    </location>
</feature>
<dbReference type="EMBL" id="MU007298">
    <property type="protein sequence ID" value="KAF2414444.1"/>
    <property type="molecule type" value="Genomic_DNA"/>
</dbReference>
<evidence type="ECO:0000313" key="3">
    <source>
        <dbReference type="Proteomes" id="UP000800235"/>
    </source>
</evidence>
<feature type="region of interest" description="Disordered" evidence="1">
    <location>
        <begin position="367"/>
        <end position="402"/>
    </location>
</feature>
<organism evidence="2 3">
    <name type="scientific">Tothia fuscella</name>
    <dbReference type="NCBI Taxonomy" id="1048955"/>
    <lineage>
        <taxon>Eukaryota</taxon>
        <taxon>Fungi</taxon>
        <taxon>Dikarya</taxon>
        <taxon>Ascomycota</taxon>
        <taxon>Pezizomycotina</taxon>
        <taxon>Dothideomycetes</taxon>
        <taxon>Pleosporomycetidae</taxon>
        <taxon>Venturiales</taxon>
        <taxon>Cylindrosympodiaceae</taxon>
        <taxon>Tothia</taxon>
    </lineage>
</organism>
<reference evidence="2" key="1">
    <citation type="journal article" date="2020" name="Stud. Mycol.">
        <title>101 Dothideomycetes genomes: a test case for predicting lifestyles and emergence of pathogens.</title>
        <authorList>
            <person name="Haridas S."/>
            <person name="Albert R."/>
            <person name="Binder M."/>
            <person name="Bloem J."/>
            <person name="Labutti K."/>
            <person name="Salamov A."/>
            <person name="Andreopoulos B."/>
            <person name="Baker S."/>
            <person name="Barry K."/>
            <person name="Bills G."/>
            <person name="Bluhm B."/>
            <person name="Cannon C."/>
            <person name="Castanera R."/>
            <person name="Culley D."/>
            <person name="Daum C."/>
            <person name="Ezra D."/>
            <person name="Gonzalez J."/>
            <person name="Henrissat B."/>
            <person name="Kuo A."/>
            <person name="Liang C."/>
            <person name="Lipzen A."/>
            <person name="Lutzoni F."/>
            <person name="Magnuson J."/>
            <person name="Mondo S."/>
            <person name="Nolan M."/>
            <person name="Ohm R."/>
            <person name="Pangilinan J."/>
            <person name="Park H.-J."/>
            <person name="Ramirez L."/>
            <person name="Alfaro M."/>
            <person name="Sun H."/>
            <person name="Tritt A."/>
            <person name="Yoshinaga Y."/>
            <person name="Zwiers L.-H."/>
            <person name="Turgeon B."/>
            <person name="Goodwin S."/>
            <person name="Spatafora J."/>
            <person name="Crous P."/>
            <person name="Grigoriev I."/>
        </authorList>
    </citation>
    <scope>NUCLEOTIDE SEQUENCE</scope>
    <source>
        <strain evidence="2">CBS 130266</strain>
    </source>
</reference>
<feature type="compositionally biased region" description="Basic and acidic residues" evidence="1">
    <location>
        <begin position="474"/>
        <end position="494"/>
    </location>
</feature>
<feature type="region of interest" description="Disordered" evidence="1">
    <location>
        <begin position="474"/>
        <end position="529"/>
    </location>
</feature>
<gene>
    <name evidence="2" type="ORF">EJ08DRAFT_704016</name>
</gene>
<evidence type="ECO:0000256" key="1">
    <source>
        <dbReference type="SAM" id="MobiDB-lite"/>
    </source>
</evidence>
<name>A0A9P4NDP2_9PEZI</name>
<comment type="caution">
    <text evidence="2">The sequence shown here is derived from an EMBL/GenBank/DDBJ whole genome shotgun (WGS) entry which is preliminary data.</text>
</comment>
<feature type="compositionally biased region" description="Basic and acidic residues" evidence="1">
    <location>
        <begin position="428"/>
        <end position="445"/>
    </location>
</feature>